<accession>A0A438K7Q8</accession>
<dbReference type="PANTHER" id="PTHR46503:SF9">
    <property type="entry name" value="INTER ALPHA-TRYPSIN INHIBITOR, HEAVY CHAIN-LIKE PROTEIN"/>
    <property type="match status" value="1"/>
</dbReference>
<dbReference type="EMBL" id="QGNW01000014">
    <property type="protein sequence ID" value="RVX17225.1"/>
    <property type="molecule type" value="Genomic_DNA"/>
</dbReference>
<comment type="caution">
    <text evidence="1">The sequence shown here is derived from an EMBL/GenBank/DDBJ whole genome shotgun (WGS) entry which is preliminary data.</text>
</comment>
<protein>
    <submittedName>
        <fullName evidence="1">Uncharacterized protein</fullName>
    </submittedName>
</protein>
<sequence>MAEDFSTAVDYGLRLSKRIYYGKDRSASAPKPQEMEKSESQESLLPTAPMVYAVIPEPSIVDNPDVPSYQPYVHGRCDPPALIPLHMLGIAMEVDCYLDTAFISVSGTWRVHCVMGSRRCDCRVAIPMGSR</sequence>
<name>A0A438K7Q8_VITVI</name>
<dbReference type="PANTHER" id="PTHR46503">
    <property type="entry name" value="INTER-ALPHA-TRYPSIN INHIBITOR HEAVY CHAIN-LIKE PROTEIN"/>
    <property type="match status" value="1"/>
</dbReference>
<gene>
    <name evidence="1" type="ORF">CK203_003325</name>
</gene>
<proteinExistence type="predicted"/>
<evidence type="ECO:0000313" key="2">
    <source>
        <dbReference type="Proteomes" id="UP000288805"/>
    </source>
</evidence>
<reference evidence="1 2" key="1">
    <citation type="journal article" date="2018" name="PLoS Genet.">
        <title>Population sequencing reveals clonal diversity and ancestral inbreeding in the grapevine cultivar Chardonnay.</title>
        <authorList>
            <person name="Roach M.J."/>
            <person name="Johnson D.L."/>
            <person name="Bohlmann J."/>
            <person name="van Vuuren H.J."/>
            <person name="Jones S.J."/>
            <person name="Pretorius I.S."/>
            <person name="Schmidt S.A."/>
            <person name="Borneman A.R."/>
        </authorList>
    </citation>
    <scope>NUCLEOTIDE SEQUENCE [LARGE SCALE GENOMIC DNA]</scope>
    <source>
        <strain evidence="2">cv. Chardonnay</strain>
        <tissue evidence="1">Leaf</tissue>
    </source>
</reference>
<dbReference type="AlphaFoldDB" id="A0A438K7Q8"/>
<evidence type="ECO:0000313" key="1">
    <source>
        <dbReference type="EMBL" id="RVX17225.1"/>
    </source>
</evidence>
<organism evidence="1 2">
    <name type="scientific">Vitis vinifera</name>
    <name type="common">Grape</name>
    <dbReference type="NCBI Taxonomy" id="29760"/>
    <lineage>
        <taxon>Eukaryota</taxon>
        <taxon>Viridiplantae</taxon>
        <taxon>Streptophyta</taxon>
        <taxon>Embryophyta</taxon>
        <taxon>Tracheophyta</taxon>
        <taxon>Spermatophyta</taxon>
        <taxon>Magnoliopsida</taxon>
        <taxon>eudicotyledons</taxon>
        <taxon>Gunneridae</taxon>
        <taxon>Pentapetalae</taxon>
        <taxon>rosids</taxon>
        <taxon>Vitales</taxon>
        <taxon>Vitaceae</taxon>
        <taxon>Viteae</taxon>
        <taxon>Vitis</taxon>
    </lineage>
</organism>
<dbReference type="Proteomes" id="UP000288805">
    <property type="component" value="Unassembled WGS sequence"/>
</dbReference>